<dbReference type="Proteomes" id="UP000284706">
    <property type="component" value="Unassembled WGS sequence"/>
</dbReference>
<keyword evidence="2" id="KW-0472">Membrane</keyword>
<evidence type="ECO:0000313" key="3">
    <source>
        <dbReference type="EMBL" id="PPQ96092.1"/>
    </source>
</evidence>
<feature type="transmembrane region" description="Helical" evidence="2">
    <location>
        <begin position="253"/>
        <end position="274"/>
    </location>
</feature>
<dbReference type="InParanoid" id="A0A409XZ88"/>
<evidence type="ECO:0000256" key="2">
    <source>
        <dbReference type="SAM" id="Phobius"/>
    </source>
</evidence>
<dbReference type="OrthoDB" id="3038990at2759"/>
<keyword evidence="4" id="KW-1185">Reference proteome</keyword>
<comment type="caution">
    <text evidence="3">The sequence shown here is derived from an EMBL/GenBank/DDBJ whole genome shotgun (WGS) entry which is preliminary data.</text>
</comment>
<feature type="transmembrane region" description="Helical" evidence="2">
    <location>
        <begin position="52"/>
        <end position="76"/>
    </location>
</feature>
<dbReference type="EMBL" id="NHYE01001396">
    <property type="protein sequence ID" value="PPQ96092.1"/>
    <property type="molecule type" value="Genomic_DNA"/>
</dbReference>
<keyword evidence="2" id="KW-1133">Transmembrane helix</keyword>
<proteinExistence type="predicted"/>
<organism evidence="3 4">
    <name type="scientific">Gymnopilus dilepis</name>
    <dbReference type="NCBI Taxonomy" id="231916"/>
    <lineage>
        <taxon>Eukaryota</taxon>
        <taxon>Fungi</taxon>
        <taxon>Dikarya</taxon>
        <taxon>Basidiomycota</taxon>
        <taxon>Agaricomycotina</taxon>
        <taxon>Agaricomycetes</taxon>
        <taxon>Agaricomycetidae</taxon>
        <taxon>Agaricales</taxon>
        <taxon>Agaricineae</taxon>
        <taxon>Hymenogastraceae</taxon>
        <taxon>Gymnopilus</taxon>
    </lineage>
</organism>
<dbReference type="AlphaFoldDB" id="A0A409XZ88"/>
<keyword evidence="2" id="KW-0812">Transmembrane</keyword>
<feature type="transmembrane region" description="Helical" evidence="2">
    <location>
        <begin position="122"/>
        <end position="141"/>
    </location>
</feature>
<reference evidence="3 4" key="1">
    <citation type="journal article" date="2018" name="Evol. Lett.">
        <title>Horizontal gene cluster transfer increased hallucinogenic mushroom diversity.</title>
        <authorList>
            <person name="Reynolds H.T."/>
            <person name="Vijayakumar V."/>
            <person name="Gluck-Thaler E."/>
            <person name="Korotkin H.B."/>
            <person name="Matheny P.B."/>
            <person name="Slot J.C."/>
        </authorList>
    </citation>
    <scope>NUCLEOTIDE SEQUENCE [LARGE SCALE GENOMIC DNA]</scope>
    <source>
        <strain evidence="3 4">SRW20</strain>
    </source>
</reference>
<accession>A0A409XZ88</accession>
<feature type="transmembrane region" description="Helical" evidence="2">
    <location>
        <begin position="88"/>
        <end position="110"/>
    </location>
</feature>
<feature type="region of interest" description="Disordered" evidence="1">
    <location>
        <begin position="316"/>
        <end position="337"/>
    </location>
</feature>
<feature type="compositionally biased region" description="Polar residues" evidence="1">
    <location>
        <begin position="326"/>
        <end position="337"/>
    </location>
</feature>
<evidence type="ECO:0000256" key="1">
    <source>
        <dbReference type="SAM" id="MobiDB-lite"/>
    </source>
</evidence>
<feature type="transmembrane region" description="Helical" evidence="2">
    <location>
        <begin position="20"/>
        <end position="40"/>
    </location>
</feature>
<evidence type="ECO:0000313" key="4">
    <source>
        <dbReference type="Proteomes" id="UP000284706"/>
    </source>
</evidence>
<protein>
    <submittedName>
        <fullName evidence="3">Uncharacterized protein</fullName>
    </submittedName>
</protein>
<sequence length="337" mass="36645">MTLEAIPDDSASLPAMKSDVMSVILVIAGTLGAIVWDLISNLNDDYLLLRDFPITVTTAVYFASRVTMFIAFILLAVANTNPMVDCTILLTTASWILAIALSLTTLLFFFRVRAIYLNNKCVTALFFLCWLAVVAGCIVGAQRVGKDEPSGSNSFANPYCISDPIDMASVVTSMSTIPMINDVLSFIAVTWRITQISLVEVSFVNGFKVVLLGRYLPALSKALLMDGQFYFLTTASLAIISTATNYSPGVSPLLSMTFAFPNVATMNLVGCRMYRNTRLSSKRQMGTVIPSYIISRPMAFQKASALRTDAITNGGSDLAEREARNSAIQRESMSMSS</sequence>
<name>A0A409XZ88_9AGAR</name>
<gene>
    <name evidence="3" type="ORF">CVT26_004724</name>
</gene>
<feature type="transmembrane region" description="Helical" evidence="2">
    <location>
        <begin position="196"/>
        <end position="217"/>
    </location>
</feature>